<dbReference type="PANTHER" id="PTHR42796">
    <property type="entry name" value="FUMARYLACETOACETATE HYDROLASE DOMAIN-CONTAINING PROTEIN 2A-RELATED"/>
    <property type="match status" value="1"/>
</dbReference>
<dbReference type="SUPFAM" id="SSF56529">
    <property type="entry name" value="FAH"/>
    <property type="match status" value="1"/>
</dbReference>
<comment type="similarity">
    <text evidence="1">Belongs to the FAH family.</text>
</comment>
<sequence>MAPSGKAGSAAMTHAHVLPEDADRARLIGRVWDVETGGPRVVAVRDGGVFDLHAVAGTVSELLESSTVLADVDSVTAQSPPRWQVSDLIDASLVQDPARPHLLAPIDLQVVKACGVTFVESMIERIIEERTAGNPDRAAEVRASIGRTLGGGIAALRPGSPEAAATKRILLDEGLWSQYLEVGIGPDPEVFTKAPVLSSVGVGAKIGIPSFSSWNNPEPELVLIVNSVGTVAGATLGNDVNLRDVEGRSALLLGKAKDNNASSALGPFIRLFDGDFGLETVRNEEIRLRVDGPDGFRMEGVNNLARISRPFEELVAATMGDHHQYPDGFALFTGTLFAPVADREEPGQGFTHKIGDVVTIRSAHLGALINEVGATESLPAWSFGLRQLFDYLHTHPATPAPVAATTA</sequence>
<keyword evidence="5" id="KW-1185">Reference proteome</keyword>
<dbReference type="Pfam" id="PF01557">
    <property type="entry name" value="FAA_hydrolase"/>
    <property type="match status" value="1"/>
</dbReference>
<proteinExistence type="inferred from homology"/>
<dbReference type="Proteomes" id="UP000325466">
    <property type="component" value="Unassembled WGS sequence"/>
</dbReference>
<keyword evidence="4" id="KW-0378">Hydrolase</keyword>
<evidence type="ECO:0000313" key="4">
    <source>
        <dbReference type="EMBL" id="GES36879.1"/>
    </source>
</evidence>
<dbReference type="InterPro" id="IPR036663">
    <property type="entry name" value="Fumarylacetoacetase_C_sf"/>
</dbReference>
<dbReference type="InterPro" id="IPR011234">
    <property type="entry name" value="Fumarylacetoacetase-like_C"/>
</dbReference>
<dbReference type="EMBL" id="BLAH01000076">
    <property type="protein sequence ID" value="GES36879.1"/>
    <property type="molecule type" value="Genomic_DNA"/>
</dbReference>
<accession>A0ABQ0YK42</accession>
<dbReference type="GO" id="GO:0016787">
    <property type="term" value="F:hydrolase activity"/>
    <property type="evidence" value="ECO:0007669"/>
    <property type="project" value="UniProtKB-KW"/>
</dbReference>
<reference evidence="4 5" key="1">
    <citation type="journal article" date="2018" name="Biodegradation">
        <title>1,4-Dioxane degradation characteristics of Rhodococcus aetherivorans JCM 14343.</title>
        <authorList>
            <person name="Inoue D."/>
            <person name="Tsunoda T."/>
            <person name="Yamamoto N."/>
            <person name="Ike M."/>
            <person name="Sei K."/>
        </authorList>
    </citation>
    <scope>NUCLEOTIDE SEQUENCE [LARGE SCALE GENOMIC DNA]</scope>
    <source>
        <strain evidence="4 5">JCM 14343</strain>
    </source>
</reference>
<evidence type="ECO:0000313" key="5">
    <source>
        <dbReference type="Proteomes" id="UP000325466"/>
    </source>
</evidence>
<evidence type="ECO:0000256" key="2">
    <source>
        <dbReference type="ARBA" id="ARBA00022723"/>
    </source>
</evidence>
<dbReference type="PANTHER" id="PTHR42796:SF7">
    <property type="entry name" value="2-DEHYDRO-3-DEOXY-D-ARABINONATE DEHYDRATASE"/>
    <property type="match status" value="1"/>
</dbReference>
<evidence type="ECO:0000256" key="1">
    <source>
        <dbReference type="ARBA" id="ARBA00010211"/>
    </source>
</evidence>
<protein>
    <submittedName>
        <fullName evidence="4">Fumarylacetoacetate hydrolase family protein</fullName>
    </submittedName>
</protein>
<name>A0ABQ0YK42_9NOCA</name>
<gene>
    <name evidence="4" type="ORF">RAJCM14343_2133</name>
</gene>
<evidence type="ECO:0000259" key="3">
    <source>
        <dbReference type="Pfam" id="PF01557"/>
    </source>
</evidence>
<comment type="caution">
    <text evidence="4">The sequence shown here is derived from an EMBL/GenBank/DDBJ whole genome shotgun (WGS) entry which is preliminary data.</text>
</comment>
<keyword evidence="2" id="KW-0479">Metal-binding</keyword>
<organism evidence="4 5">
    <name type="scientific">Rhodococcus aetherivorans</name>
    <dbReference type="NCBI Taxonomy" id="191292"/>
    <lineage>
        <taxon>Bacteria</taxon>
        <taxon>Bacillati</taxon>
        <taxon>Actinomycetota</taxon>
        <taxon>Actinomycetes</taxon>
        <taxon>Mycobacteriales</taxon>
        <taxon>Nocardiaceae</taxon>
        <taxon>Rhodococcus</taxon>
    </lineage>
</organism>
<dbReference type="Gene3D" id="3.90.850.10">
    <property type="entry name" value="Fumarylacetoacetase-like, C-terminal domain"/>
    <property type="match status" value="1"/>
</dbReference>
<dbReference type="InterPro" id="IPR051121">
    <property type="entry name" value="FAH"/>
</dbReference>
<feature type="domain" description="Fumarylacetoacetase-like C-terminal" evidence="3">
    <location>
        <begin position="188"/>
        <end position="372"/>
    </location>
</feature>